<feature type="region of interest" description="Disordered" evidence="1">
    <location>
        <begin position="60"/>
        <end position="79"/>
    </location>
</feature>
<dbReference type="AlphaFoldDB" id="A0A3F2RHG8"/>
<organism evidence="6 8">
    <name type="scientific">Phytophthora kernoviae</name>
    <dbReference type="NCBI Taxonomy" id="325452"/>
    <lineage>
        <taxon>Eukaryota</taxon>
        <taxon>Sar</taxon>
        <taxon>Stramenopiles</taxon>
        <taxon>Oomycota</taxon>
        <taxon>Peronosporomycetes</taxon>
        <taxon>Peronosporales</taxon>
        <taxon>Peronosporaceae</taxon>
        <taxon>Phytophthora</taxon>
    </lineage>
</organism>
<dbReference type="Proteomes" id="UP000792063">
    <property type="component" value="Unassembled WGS sequence"/>
</dbReference>
<evidence type="ECO:0000313" key="9">
    <source>
        <dbReference type="Proteomes" id="UP000284657"/>
    </source>
</evidence>
<evidence type="ECO:0000313" key="6">
    <source>
        <dbReference type="EMBL" id="RLN55572.1"/>
    </source>
</evidence>
<dbReference type="EMBL" id="JPWU03000297">
    <property type="protein sequence ID" value="KAG2520274.1"/>
    <property type="molecule type" value="Genomic_DNA"/>
</dbReference>
<dbReference type="Proteomes" id="UP000285883">
    <property type="component" value="Unassembled WGS sequence"/>
</dbReference>
<name>A0A3F2RHG8_9STRA</name>
<evidence type="ECO:0000256" key="1">
    <source>
        <dbReference type="SAM" id="MobiDB-lite"/>
    </source>
</evidence>
<feature type="region of interest" description="Disordered" evidence="1">
    <location>
        <begin position="129"/>
        <end position="161"/>
    </location>
</feature>
<sequence>MHSARPSEQKLTLGVKGRLSNQEMEQLRSQLAQAAAYDHIPENQQAARAARSLTASKPMTKLYRRVASPNDNQGSVRPVRKTLASIQYDQKFSAKAYDSLKPRPSRGLSNNAKTILQDEYVTKPREVSCIPRNLSTTKTNDTPETSSNQPTNGKRRGPTVIPQVFIM</sequence>
<evidence type="ECO:0000313" key="3">
    <source>
        <dbReference type="EMBL" id="KAG2520274.1"/>
    </source>
</evidence>
<reference evidence="2" key="3">
    <citation type="submission" date="2020-06" db="EMBL/GenBank/DDBJ databases">
        <authorList>
            <person name="Studholme D.J."/>
        </authorList>
    </citation>
    <scope>NUCLEOTIDE SEQUENCE</scope>
    <source>
        <strain evidence="2">NZFS 2646</strain>
        <strain evidence="3">NZFS 3630</strain>
    </source>
</reference>
<feature type="compositionally biased region" description="Polar residues" evidence="1">
    <location>
        <begin position="133"/>
        <end position="152"/>
    </location>
</feature>
<dbReference type="OrthoDB" id="63301at2759"/>
<evidence type="ECO:0000313" key="7">
    <source>
        <dbReference type="EMBL" id="RLN76341.1"/>
    </source>
</evidence>
<proteinExistence type="predicted"/>
<evidence type="ECO:0000313" key="5">
    <source>
        <dbReference type="EMBL" id="RLN48659.1"/>
    </source>
</evidence>
<evidence type="ECO:0000313" key="8">
    <source>
        <dbReference type="Proteomes" id="UP000277300"/>
    </source>
</evidence>
<evidence type="ECO:0000313" key="4">
    <source>
        <dbReference type="EMBL" id="RLN02549.1"/>
    </source>
</evidence>
<dbReference type="EMBL" id="JPWV03000293">
    <property type="protein sequence ID" value="KAG2519076.1"/>
    <property type="molecule type" value="Genomic_DNA"/>
</dbReference>
<reference evidence="8 9" key="2">
    <citation type="submission" date="2018-07" db="EMBL/GenBank/DDBJ databases">
        <title>Genome sequencing of oomycete isolates from Chile give support for New Zealand origin for Phytophthora kernoviae and make available the first Nothophytophthora sp. genome.</title>
        <authorList>
            <person name="Studholme D.J."/>
            <person name="Sanfuentes E."/>
            <person name="Panda P."/>
            <person name="Hill R."/>
            <person name="Sambles C."/>
            <person name="Grant M."/>
            <person name="Williams N.M."/>
            <person name="Mcdougal R.L."/>
        </authorList>
    </citation>
    <scope>NUCLEOTIDE SEQUENCE [LARGE SCALE GENOMIC DNA]</scope>
    <source>
        <strain evidence="4">Chile2</strain>
        <strain evidence="7">Chile4</strain>
        <strain evidence="6">Chile6</strain>
        <strain evidence="5">Chile7</strain>
    </source>
</reference>
<comment type="caution">
    <text evidence="6">The sequence shown here is derived from an EMBL/GenBank/DDBJ whole genome shotgun (WGS) entry which is preliminary data.</text>
</comment>
<dbReference type="Proteomes" id="UP000284657">
    <property type="component" value="Unassembled WGS sequence"/>
</dbReference>
<dbReference type="Proteomes" id="UP000277300">
    <property type="component" value="Unassembled WGS sequence"/>
</dbReference>
<dbReference type="EMBL" id="MAYM02002184">
    <property type="protein sequence ID" value="RLN02549.1"/>
    <property type="molecule type" value="Genomic_DNA"/>
</dbReference>
<keyword evidence="10" id="KW-1185">Reference proteome</keyword>
<dbReference type="EMBL" id="MBAD02002271">
    <property type="protein sequence ID" value="RLN48659.1"/>
    <property type="molecule type" value="Genomic_DNA"/>
</dbReference>
<evidence type="ECO:0000313" key="10">
    <source>
        <dbReference type="Proteomes" id="UP000285624"/>
    </source>
</evidence>
<dbReference type="EMBL" id="MBDN02000325">
    <property type="protein sequence ID" value="RLN76341.1"/>
    <property type="molecule type" value="Genomic_DNA"/>
</dbReference>
<reference evidence="2" key="1">
    <citation type="journal article" date="2015" name="Genom Data">
        <title>Genome sequences of six Phytophthora species associated with forests in New Zealand.</title>
        <authorList>
            <person name="Studholme D.J."/>
            <person name="McDougal R.L."/>
            <person name="Sambles C."/>
            <person name="Hansen E."/>
            <person name="Hardy G."/>
            <person name="Grant M."/>
            <person name="Ganley R.J."/>
            <person name="Williams N.M."/>
        </authorList>
    </citation>
    <scope>NUCLEOTIDE SEQUENCE</scope>
    <source>
        <strain evidence="2">NZFS 2646</strain>
        <strain evidence="3">NZFS 3630</strain>
    </source>
</reference>
<accession>A0A3F2RHG8</accession>
<protein>
    <submittedName>
        <fullName evidence="6">Uncharacterized protein</fullName>
    </submittedName>
</protein>
<dbReference type="Proteomes" id="UP000785171">
    <property type="component" value="Unassembled WGS sequence"/>
</dbReference>
<dbReference type="Proteomes" id="UP000285624">
    <property type="component" value="Unassembled WGS sequence"/>
</dbReference>
<gene>
    <name evidence="4" type="ORF">BBI17_007571</name>
    <name evidence="5" type="ORF">BBJ29_006946</name>
    <name evidence="7" type="ORF">BBO99_00007622</name>
    <name evidence="6" type="ORF">BBP00_00008433</name>
    <name evidence="2" type="ORF">JM16_007292</name>
    <name evidence="3" type="ORF">JM18_007174</name>
</gene>
<evidence type="ECO:0000313" key="2">
    <source>
        <dbReference type="EMBL" id="KAG2519076.1"/>
    </source>
</evidence>
<dbReference type="EMBL" id="MBDO02000424">
    <property type="protein sequence ID" value="RLN55572.1"/>
    <property type="molecule type" value="Genomic_DNA"/>
</dbReference>